<reference evidence="2" key="1">
    <citation type="submission" date="2020-10" db="EMBL/GenBank/DDBJ databases">
        <title>Sequencing the genomes of 1000 actinobacteria strains.</title>
        <authorList>
            <person name="Klenk H.-P."/>
        </authorList>
    </citation>
    <scope>NUCLEOTIDE SEQUENCE</scope>
    <source>
        <strain evidence="2">DSM 45354</strain>
    </source>
</reference>
<dbReference type="EMBL" id="JADBEM010000001">
    <property type="protein sequence ID" value="MBE1608195.1"/>
    <property type="molecule type" value="Genomic_DNA"/>
</dbReference>
<comment type="caution">
    <text evidence="2">The sequence shown here is derived from an EMBL/GenBank/DDBJ whole genome shotgun (WGS) entry which is preliminary data.</text>
</comment>
<dbReference type="GO" id="GO:0003677">
    <property type="term" value="F:DNA binding"/>
    <property type="evidence" value="ECO:0007669"/>
    <property type="project" value="InterPro"/>
</dbReference>
<evidence type="ECO:0000313" key="3">
    <source>
        <dbReference type="Proteomes" id="UP000638648"/>
    </source>
</evidence>
<dbReference type="AlphaFoldDB" id="A0A927MWG7"/>
<evidence type="ECO:0000256" key="1">
    <source>
        <dbReference type="SAM" id="Coils"/>
    </source>
</evidence>
<keyword evidence="3" id="KW-1185">Reference proteome</keyword>
<dbReference type="Proteomes" id="UP000638648">
    <property type="component" value="Unassembled WGS sequence"/>
</dbReference>
<name>A0A927MWG7_9ACTN</name>
<gene>
    <name evidence="2" type="ORF">HEB94_005043</name>
</gene>
<organism evidence="2 3">
    <name type="scientific">Actinopolymorpha pittospori</name>
    <dbReference type="NCBI Taxonomy" id="648752"/>
    <lineage>
        <taxon>Bacteria</taxon>
        <taxon>Bacillati</taxon>
        <taxon>Actinomycetota</taxon>
        <taxon>Actinomycetes</taxon>
        <taxon>Propionibacteriales</taxon>
        <taxon>Actinopolymorphaceae</taxon>
        <taxon>Actinopolymorpha</taxon>
    </lineage>
</organism>
<sequence>MKMVVETSRPIAQVAKELGVHEATLGNWVNDYRREHSDDEPALTVSERARLRELEREARELRMENEFLKKAAAYFAKDHR</sequence>
<proteinExistence type="predicted"/>
<dbReference type="Pfam" id="PF01527">
    <property type="entry name" value="HTH_Tnp_1"/>
    <property type="match status" value="1"/>
</dbReference>
<dbReference type="SUPFAM" id="SSF46689">
    <property type="entry name" value="Homeodomain-like"/>
    <property type="match status" value="1"/>
</dbReference>
<dbReference type="GO" id="GO:0006313">
    <property type="term" value="P:DNA transposition"/>
    <property type="evidence" value="ECO:0007669"/>
    <property type="project" value="InterPro"/>
</dbReference>
<evidence type="ECO:0000313" key="2">
    <source>
        <dbReference type="EMBL" id="MBE1608195.1"/>
    </source>
</evidence>
<keyword evidence="1" id="KW-0175">Coiled coil</keyword>
<protein>
    <submittedName>
        <fullName evidence="2">Transposase-like protein</fullName>
    </submittedName>
</protein>
<dbReference type="InterPro" id="IPR002514">
    <property type="entry name" value="Transposase_8"/>
</dbReference>
<dbReference type="InterPro" id="IPR009057">
    <property type="entry name" value="Homeodomain-like_sf"/>
</dbReference>
<dbReference type="Gene3D" id="1.10.10.60">
    <property type="entry name" value="Homeodomain-like"/>
    <property type="match status" value="1"/>
</dbReference>
<accession>A0A927MWG7</accession>
<feature type="coiled-coil region" evidence="1">
    <location>
        <begin position="44"/>
        <end position="71"/>
    </location>
</feature>
<dbReference type="GO" id="GO:0004803">
    <property type="term" value="F:transposase activity"/>
    <property type="evidence" value="ECO:0007669"/>
    <property type="project" value="InterPro"/>
</dbReference>